<dbReference type="PRINTS" id="PR00080">
    <property type="entry name" value="SDRFAMILY"/>
</dbReference>
<dbReference type="AlphaFoldDB" id="A0A918KRX1"/>
<dbReference type="CDD" id="cd05233">
    <property type="entry name" value="SDR_c"/>
    <property type="match status" value="1"/>
</dbReference>
<keyword evidence="2" id="KW-0560">Oxidoreductase</keyword>
<evidence type="ECO:0000256" key="3">
    <source>
        <dbReference type="RuleBase" id="RU000363"/>
    </source>
</evidence>
<evidence type="ECO:0000313" key="4">
    <source>
        <dbReference type="EMBL" id="GGX73423.1"/>
    </source>
</evidence>
<dbReference type="PANTHER" id="PTHR44196">
    <property type="entry name" value="DEHYDROGENASE/REDUCTASE SDR FAMILY MEMBER 7B"/>
    <property type="match status" value="1"/>
</dbReference>
<proteinExistence type="inferred from homology"/>
<protein>
    <submittedName>
        <fullName evidence="4">Short-chain dehydrogenase</fullName>
    </submittedName>
</protein>
<dbReference type="Gene3D" id="3.40.50.720">
    <property type="entry name" value="NAD(P)-binding Rossmann-like Domain"/>
    <property type="match status" value="1"/>
</dbReference>
<keyword evidence="5" id="KW-1185">Reference proteome</keyword>
<dbReference type="PANTHER" id="PTHR44196:SF1">
    <property type="entry name" value="DEHYDROGENASE_REDUCTASE SDR FAMILY MEMBER 7B"/>
    <property type="match status" value="1"/>
</dbReference>
<dbReference type="GO" id="GO:0016491">
    <property type="term" value="F:oxidoreductase activity"/>
    <property type="evidence" value="ECO:0007669"/>
    <property type="project" value="UniProtKB-KW"/>
</dbReference>
<dbReference type="InterPro" id="IPR002347">
    <property type="entry name" value="SDR_fam"/>
</dbReference>
<dbReference type="PRINTS" id="PR00081">
    <property type="entry name" value="GDHRDH"/>
</dbReference>
<dbReference type="InterPro" id="IPR036291">
    <property type="entry name" value="NAD(P)-bd_dom_sf"/>
</dbReference>
<sequence>MDGRDDSSGRGATGGGVRVDLRGRRALVTGGARGLGASICRALAGAGASVLVADVRKEPARELCGELGRSGGEARFVELDVRDAAAVAEVFRGLEAADRPLDILVNNAAVDVSKPIEHLTAEEVTRVVATNLLGPMYLCLETYRRMVARGGGHIVNILSTASNRTWTEAGPYASAKTGLRAFTHTLFKEAQRDCPGIGVTGIIAGGMETPFIMERFPDADTSMLQSPDVVADTVLYALSVPSTSTVSELVVVPRKEPSWP</sequence>
<evidence type="ECO:0000313" key="5">
    <source>
        <dbReference type="Proteomes" id="UP000619244"/>
    </source>
</evidence>
<dbReference type="GO" id="GO:0016020">
    <property type="term" value="C:membrane"/>
    <property type="evidence" value="ECO:0007669"/>
    <property type="project" value="TreeGrafter"/>
</dbReference>
<evidence type="ECO:0000256" key="2">
    <source>
        <dbReference type="ARBA" id="ARBA00023002"/>
    </source>
</evidence>
<dbReference type="SUPFAM" id="SSF51735">
    <property type="entry name" value="NAD(P)-binding Rossmann-fold domains"/>
    <property type="match status" value="1"/>
</dbReference>
<dbReference type="Proteomes" id="UP000619244">
    <property type="component" value="Unassembled WGS sequence"/>
</dbReference>
<dbReference type="RefSeq" id="WP_190190701.1">
    <property type="nucleotide sequence ID" value="NZ_BMVU01000011.1"/>
</dbReference>
<comment type="similarity">
    <text evidence="1 3">Belongs to the short-chain dehydrogenases/reductases (SDR) family.</text>
</comment>
<accession>A0A918KRX1</accession>
<comment type="caution">
    <text evidence="4">The sequence shown here is derived from an EMBL/GenBank/DDBJ whole genome shotgun (WGS) entry which is preliminary data.</text>
</comment>
<dbReference type="Pfam" id="PF00106">
    <property type="entry name" value="adh_short"/>
    <property type="match status" value="1"/>
</dbReference>
<organism evidence="4 5">
    <name type="scientific">Streptomyces minutiscleroticus</name>
    <dbReference type="NCBI Taxonomy" id="68238"/>
    <lineage>
        <taxon>Bacteria</taxon>
        <taxon>Bacillati</taxon>
        <taxon>Actinomycetota</taxon>
        <taxon>Actinomycetes</taxon>
        <taxon>Kitasatosporales</taxon>
        <taxon>Streptomycetaceae</taxon>
        <taxon>Streptomyces</taxon>
    </lineage>
</organism>
<reference evidence="4" key="1">
    <citation type="journal article" date="2014" name="Int. J. Syst. Evol. Microbiol.">
        <title>Complete genome sequence of Corynebacterium casei LMG S-19264T (=DSM 44701T), isolated from a smear-ripened cheese.</title>
        <authorList>
            <consortium name="US DOE Joint Genome Institute (JGI-PGF)"/>
            <person name="Walter F."/>
            <person name="Albersmeier A."/>
            <person name="Kalinowski J."/>
            <person name="Ruckert C."/>
        </authorList>
    </citation>
    <scope>NUCLEOTIDE SEQUENCE</scope>
    <source>
        <strain evidence="4">JCM 4790</strain>
    </source>
</reference>
<name>A0A918KRX1_9ACTN</name>
<dbReference type="EMBL" id="BMVU01000011">
    <property type="protein sequence ID" value="GGX73423.1"/>
    <property type="molecule type" value="Genomic_DNA"/>
</dbReference>
<gene>
    <name evidence="4" type="ORF">GCM10010358_29940</name>
</gene>
<reference evidence="4" key="2">
    <citation type="submission" date="2020-09" db="EMBL/GenBank/DDBJ databases">
        <authorList>
            <person name="Sun Q."/>
            <person name="Ohkuma M."/>
        </authorList>
    </citation>
    <scope>NUCLEOTIDE SEQUENCE</scope>
    <source>
        <strain evidence="4">JCM 4790</strain>
    </source>
</reference>
<evidence type="ECO:0000256" key="1">
    <source>
        <dbReference type="ARBA" id="ARBA00006484"/>
    </source>
</evidence>